<dbReference type="AlphaFoldDB" id="A0A6J4HWH0"/>
<dbReference type="PROSITE" id="PS50850">
    <property type="entry name" value="MFS"/>
    <property type="match status" value="1"/>
</dbReference>
<feature type="domain" description="Major facilitator superfamily (MFS) profile" evidence="6">
    <location>
        <begin position="14"/>
        <end position="382"/>
    </location>
</feature>
<evidence type="ECO:0000256" key="1">
    <source>
        <dbReference type="ARBA" id="ARBA00004651"/>
    </source>
</evidence>
<keyword evidence="3 5" id="KW-1133">Transmembrane helix</keyword>
<reference evidence="7" key="1">
    <citation type="submission" date="2020-02" db="EMBL/GenBank/DDBJ databases">
        <authorList>
            <person name="Meier V. D."/>
        </authorList>
    </citation>
    <scope>NUCLEOTIDE SEQUENCE</scope>
    <source>
        <strain evidence="7">AVDCRST_MAG20</strain>
    </source>
</reference>
<dbReference type="InterPro" id="IPR036259">
    <property type="entry name" value="MFS_trans_sf"/>
</dbReference>
<dbReference type="CDD" id="cd17489">
    <property type="entry name" value="MFS_YfcJ_like"/>
    <property type="match status" value="1"/>
</dbReference>
<comment type="subcellular location">
    <subcellularLocation>
        <location evidence="1">Cell membrane</location>
        <topology evidence="1">Multi-pass membrane protein</topology>
    </subcellularLocation>
</comment>
<dbReference type="EMBL" id="CADCSY010000059">
    <property type="protein sequence ID" value="CAA9233609.1"/>
    <property type="molecule type" value="Genomic_DNA"/>
</dbReference>
<accession>A0A6J4HWH0</accession>
<dbReference type="InterPro" id="IPR052714">
    <property type="entry name" value="MFS_Exporter"/>
</dbReference>
<gene>
    <name evidence="7" type="ORF">AVDCRST_MAG20-1353</name>
</gene>
<evidence type="ECO:0000256" key="5">
    <source>
        <dbReference type="SAM" id="Phobius"/>
    </source>
</evidence>
<evidence type="ECO:0000313" key="7">
    <source>
        <dbReference type="EMBL" id="CAA9233609.1"/>
    </source>
</evidence>
<feature type="transmembrane region" description="Helical" evidence="5">
    <location>
        <begin position="105"/>
        <end position="127"/>
    </location>
</feature>
<feature type="transmembrane region" description="Helical" evidence="5">
    <location>
        <begin position="239"/>
        <end position="258"/>
    </location>
</feature>
<feature type="transmembrane region" description="Helical" evidence="5">
    <location>
        <begin position="12"/>
        <end position="37"/>
    </location>
</feature>
<proteinExistence type="predicted"/>
<dbReference type="GO" id="GO:0005886">
    <property type="term" value="C:plasma membrane"/>
    <property type="evidence" value="ECO:0007669"/>
    <property type="project" value="UniProtKB-SubCell"/>
</dbReference>
<feature type="transmembrane region" description="Helical" evidence="5">
    <location>
        <begin position="49"/>
        <end position="68"/>
    </location>
</feature>
<protein>
    <recommendedName>
        <fullName evidence="6">Major facilitator superfamily (MFS) profile domain-containing protein</fullName>
    </recommendedName>
</protein>
<evidence type="ECO:0000256" key="2">
    <source>
        <dbReference type="ARBA" id="ARBA00022692"/>
    </source>
</evidence>
<feature type="transmembrane region" description="Helical" evidence="5">
    <location>
        <begin position="139"/>
        <end position="158"/>
    </location>
</feature>
<dbReference type="Pfam" id="PF07690">
    <property type="entry name" value="MFS_1"/>
    <property type="match status" value="1"/>
</dbReference>
<keyword evidence="2 5" id="KW-0812">Transmembrane</keyword>
<organism evidence="7">
    <name type="scientific">uncultured Acidimicrobiales bacterium</name>
    <dbReference type="NCBI Taxonomy" id="310071"/>
    <lineage>
        <taxon>Bacteria</taxon>
        <taxon>Bacillati</taxon>
        <taxon>Actinomycetota</taxon>
        <taxon>Acidimicrobiia</taxon>
        <taxon>Acidimicrobiales</taxon>
        <taxon>environmental samples</taxon>
    </lineage>
</organism>
<feature type="transmembrane region" description="Helical" evidence="5">
    <location>
        <begin position="202"/>
        <end position="227"/>
    </location>
</feature>
<dbReference type="Gene3D" id="1.20.1250.20">
    <property type="entry name" value="MFS general substrate transporter like domains"/>
    <property type="match status" value="1"/>
</dbReference>
<dbReference type="PANTHER" id="PTHR23531:SF1">
    <property type="entry name" value="QUINOLENE RESISTANCE PROTEIN NORA"/>
    <property type="match status" value="1"/>
</dbReference>
<dbReference type="InterPro" id="IPR020846">
    <property type="entry name" value="MFS_dom"/>
</dbReference>
<dbReference type="SUPFAM" id="SSF103473">
    <property type="entry name" value="MFS general substrate transporter"/>
    <property type="match status" value="1"/>
</dbReference>
<feature type="transmembrane region" description="Helical" evidence="5">
    <location>
        <begin position="270"/>
        <end position="288"/>
    </location>
</feature>
<feature type="transmembrane region" description="Helical" evidence="5">
    <location>
        <begin position="80"/>
        <end position="99"/>
    </location>
</feature>
<evidence type="ECO:0000256" key="4">
    <source>
        <dbReference type="ARBA" id="ARBA00023136"/>
    </source>
</evidence>
<evidence type="ECO:0000256" key="3">
    <source>
        <dbReference type="ARBA" id="ARBA00022989"/>
    </source>
</evidence>
<feature type="transmembrane region" description="Helical" evidence="5">
    <location>
        <begin position="170"/>
        <end position="190"/>
    </location>
</feature>
<dbReference type="GO" id="GO:0022857">
    <property type="term" value="F:transmembrane transporter activity"/>
    <property type="evidence" value="ECO:0007669"/>
    <property type="project" value="InterPro"/>
</dbReference>
<dbReference type="PANTHER" id="PTHR23531">
    <property type="entry name" value="QUINOLENE RESISTANCE PROTEIN NORA"/>
    <property type="match status" value="1"/>
</dbReference>
<feature type="transmembrane region" description="Helical" evidence="5">
    <location>
        <begin position="328"/>
        <end position="352"/>
    </location>
</feature>
<sequence length="403" mass="40424">MSAMPARDRLVTGPFALVTGAALAYFVAIGTLAPVLPLYVEGPLRGTDVAVGITVGAFSFAAALLRPWIGRIGDQRGRRVLVIGGALVVATSVAGYGLASSLPVLIAMRLVTGVGEAALFVGAATAIQDLAPDSRRGEAASYFSVAIYGGLALGPALGEWVLGEDRFTSVWAVAGASCLVAAVLGWWTPVGHIGQPKGPRRLLHPAALVPGSVLGLSLIGFAGFSTFVPLYVGDIGLDGSSQVFALYAGGVLAVRIFGARIPDVVGPVRTATAALVCLSVGLAVMAAWQVPLGLYVGTAVFAGGSSLLFPALNVLVIDAAPATERSSAVATFSIFFDLSQGVGALVLGVVVAVGGEPSAFAVGAVLCLVALVVLRRRAPAHVAGTAAGSLGNEVVEPAPVPGA</sequence>
<feature type="transmembrane region" description="Helical" evidence="5">
    <location>
        <begin position="294"/>
        <end position="316"/>
    </location>
</feature>
<dbReference type="InterPro" id="IPR011701">
    <property type="entry name" value="MFS"/>
</dbReference>
<evidence type="ECO:0000259" key="6">
    <source>
        <dbReference type="PROSITE" id="PS50850"/>
    </source>
</evidence>
<keyword evidence="4 5" id="KW-0472">Membrane</keyword>
<name>A0A6J4HWH0_9ACTN</name>
<feature type="transmembrane region" description="Helical" evidence="5">
    <location>
        <begin position="358"/>
        <end position="374"/>
    </location>
</feature>